<dbReference type="EMBL" id="CP012333">
    <property type="protein sequence ID" value="AKV01613.1"/>
    <property type="molecule type" value="Genomic_DNA"/>
</dbReference>
<comment type="catalytic activity">
    <reaction evidence="9">
        <text>a lipid X + a UDP-2-N,3-O-bis[(3R)-3-hydroxyacyl]-alpha-D-glucosamine = a lipid A disaccharide + UDP + H(+)</text>
        <dbReference type="Rhea" id="RHEA:67828"/>
        <dbReference type="ChEBI" id="CHEBI:15378"/>
        <dbReference type="ChEBI" id="CHEBI:58223"/>
        <dbReference type="ChEBI" id="CHEBI:137748"/>
        <dbReference type="ChEBI" id="CHEBI:176338"/>
        <dbReference type="ChEBI" id="CHEBI:176343"/>
        <dbReference type="EC" id="2.4.1.182"/>
    </reaction>
</comment>
<keyword evidence="5" id="KW-0441">Lipid A biosynthesis</keyword>
<protein>
    <recommendedName>
        <fullName evidence="3">Lipid-A-disaccharide synthase</fullName>
        <ecNumber evidence="2">2.4.1.182</ecNumber>
    </recommendedName>
</protein>
<dbReference type="EC" id="2.4.1.182" evidence="2"/>
<name>A0A0K1Q799_9BACT</name>
<evidence type="ECO:0000256" key="6">
    <source>
        <dbReference type="ARBA" id="ARBA00022676"/>
    </source>
</evidence>
<dbReference type="PATRIC" id="fig|1391654.3.peg.8385"/>
<evidence type="ECO:0000256" key="3">
    <source>
        <dbReference type="ARBA" id="ARBA00020902"/>
    </source>
</evidence>
<keyword evidence="7" id="KW-0808">Transferase</keyword>
<dbReference type="AlphaFoldDB" id="A0A0K1Q799"/>
<dbReference type="GO" id="GO:0009245">
    <property type="term" value="P:lipid A biosynthetic process"/>
    <property type="evidence" value="ECO:0007669"/>
    <property type="project" value="UniProtKB-KW"/>
</dbReference>
<evidence type="ECO:0000256" key="1">
    <source>
        <dbReference type="ARBA" id="ARBA00002056"/>
    </source>
</evidence>
<dbReference type="PANTHER" id="PTHR30372:SF4">
    <property type="entry name" value="LIPID-A-DISACCHARIDE SYNTHASE, MITOCHONDRIAL-RELATED"/>
    <property type="match status" value="1"/>
</dbReference>
<evidence type="ECO:0000256" key="5">
    <source>
        <dbReference type="ARBA" id="ARBA00022556"/>
    </source>
</evidence>
<keyword evidence="4" id="KW-0444">Lipid biosynthesis</keyword>
<dbReference type="GO" id="GO:0005543">
    <property type="term" value="F:phospholipid binding"/>
    <property type="evidence" value="ECO:0007669"/>
    <property type="project" value="TreeGrafter"/>
</dbReference>
<dbReference type="OrthoDB" id="9801642at2"/>
<keyword evidence="8" id="KW-0443">Lipid metabolism</keyword>
<dbReference type="SUPFAM" id="SSF53756">
    <property type="entry name" value="UDP-Glycosyltransferase/glycogen phosphorylase"/>
    <property type="match status" value="1"/>
</dbReference>
<dbReference type="KEGG" id="llu:AKJ09_08276"/>
<evidence type="ECO:0000256" key="4">
    <source>
        <dbReference type="ARBA" id="ARBA00022516"/>
    </source>
</evidence>
<gene>
    <name evidence="10" type="ORF">AKJ09_08276</name>
</gene>
<dbReference type="InterPro" id="IPR003835">
    <property type="entry name" value="Glyco_trans_19"/>
</dbReference>
<dbReference type="PANTHER" id="PTHR30372">
    <property type="entry name" value="LIPID-A-DISACCHARIDE SYNTHASE"/>
    <property type="match status" value="1"/>
</dbReference>
<evidence type="ECO:0000313" key="11">
    <source>
        <dbReference type="Proteomes" id="UP000064967"/>
    </source>
</evidence>
<dbReference type="Pfam" id="PF02684">
    <property type="entry name" value="LpxB"/>
    <property type="match status" value="2"/>
</dbReference>
<keyword evidence="6" id="KW-0328">Glycosyltransferase</keyword>
<organism evidence="10 11">
    <name type="scientific">Labilithrix luteola</name>
    <dbReference type="NCBI Taxonomy" id="1391654"/>
    <lineage>
        <taxon>Bacteria</taxon>
        <taxon>Pseudomonadati</taxon>
        <taxon>Myxococcota</taxon>
        <taxon>Polyangia</taxon>
        <taxon>Polyangiales</taxon>
        <taxon>Labilitrichaceae</taxon>
        <taxon>Labilithrix</taxon>
    </lineage>
</organism>
<evidence type="ECO:0000256" key="2">
    <source>
        <dbReference type="ARBA" id="ARBA00012687"/>
    </source>
</evidence>
<evidence type="ECO:0000313" key="10">
    <source>
        <dbReference type="EMBL" id="AKV01613.1"/>
    </source>
</evidence>
<evidence type="ECO:0000256" key="7">
    <source>
        <dbReference type="ARBA" id="ARBA00022679"/>
    </source>
</evidence>
<dbReference type="STRING" id="1391654.AKJ09_08276"/>
<evidence type="ECO:0000256" key="8">
    <source>
        <dbReference type="ARBA" id="ARBA00023098"/>
    </source>
</evidence>
<proteinExistence type="predicted"/>
<dbReference type="GO" id="GO:0016020">
    <property type="term" value="C:membrane"/>
    <property type="evidence" value="ECO:0007669"/>
    <property type="project" value="GOC"/>
</dbReference>
<evidence type="ECO:0000256" key="9">
    <source>
        <dbReference type="ARBA" id="ARBA00048975"/>
    </source>
</evidence>
<dbReference type="RefSeq" id="WP_146652681.1">
    <property type="nucleotide sequence ID" value="NZ_CP012333.1"/>
</dbReference>
<sequence>MSNELLVVAGEASGDRAAAAVLSHLPGVRAFGMGGGAMASEGAELLCDLRETTALGVVEVAARALNVGYAYARIRAACAWRKPAAALLVNYTEFNTHLAEALWSQGTKVLWYGAPQVWAWRRGRGAPLRRYLDRMAVMLPFEEPIWREIGVDAHYVGHPALEESREKLATPIARVNGSPSARPPSEPRVAARELLGMTPFAWAVAILPGSRPHEVRRLLEPMLEGYEVVRRDRASVDARVLLAPSLDDKTREWAVAVATSHEAEVVHVDARAGMAYALPAFDAALCASGTASLECALAGAVPIVCYRVGLVTELGARALMTTNHVALPNILLGRRAFPELLQRNASKTRIAETLALVLDERDRFVESCAEVTRALGGKNQASRQVAQMLEPWLATGLAPSHQVQEIEVPPRGKVSAPA</sequence>
<comment type="function">
    <text evidence="1">Condensation of UDP-2,3-diacylglucosamine and 2,3-diacylglucosamine-1-phosphate to form lipid A disaccharide, a precursor of lipid A, a phosphorylated glycolipid that anchors the lipopolysaccharide to the outer membrane of the cell.</text>
</comment>
<accession>A0A0K1Q799</accession>
<dbReference type="Proteomes" id="UP000064967">
    <property type="component" value="Chromosome"/>
</dbReference>
<reference evidence="10 11" key="1">
    <citation type="submission" date="2015-08" db="EMBL/GenBank/DDBJ databases">
        <authorList>
            <person name="Babu N.S."/>
            <person name="Beckwith C.J."/>
            <person name="Beseler K.G."/>
            <person name="Brison A."/>
            <person name="Carone J.V."/>
            <person name="Caskin T.P."/>
            <person name="Diamond M."/>
            <person name="Durham M.E."/>
            <person name="Foxe J.M."/>
            <person name="Go M."/>
            <person name="Henderson B.A."/>
            <person name="Jones I.B."/>
            <person name="McGettigan J.A."/>
            <person name="Micheletti S.J."/>
            <person name="Nasrallah M.E."/>
            <person name="Ortiz D."/>
            <person name="Piller C.R."/>
            <person name="Privatt S.R."/>
            <person name="Schneider S.L."/>
            <person name="Sharp S."/>
            <person name="Smith T.C."/>
            <person name="Stanton J.D."/>
            <person name="Ullery H.E."/>
            <person name="Wilson R.J."/>
            <person name="Serrano M.G."/>
            <person name="Buck G."/>
            <person name="Lee V."/>
            <person name="Wang Y."/>
            <person name="Carvalho R."/>
            <person name="Voegtly L."/>
            <person name="Shi R."/>
            <person name="Duckworth R."/>
            <person name="Johnson A."/>
            <person name="Loviza R."/>
            <person name="Walstead R."/>
            <person name="Shah Z."/>
            <person name="Kiflezghi M."/>
            <person name="Wade K."/>
            <person name="Ball S.L."/>
            <person name="Bradley K.W."/>
            <person name="Asai D.J."/>
            <person name="Bowman C.A."/>
            <person name="Russell D.A."/>
            <person name="Pope W.H."/>
            <person name="Jacobs-Sera D."/>
            <person name="Hendrix R.W."/>
            <person name="Hatfull G.F."/>
        </authorList>
    </citation>
    <scope>NUCLEOTIDE SEQUENCE [LARGE SCALE GENOMIC DNA]</scope>
    <source>
        <strain evidence="10 11">DSM 27648</strain>
    </source>
</reference>
<dbReference type="GO" id="GO:0008915">
    <property type="term" value="F:lipid-A-disaccharide synthase activity"/>
    <property type="evidence" value="ECO:0007669"/>
    <property type="project" value="UniProtKB-EC"/>
</dbReference>
<keyword evidence="11" id="KW-1185">Reference proteome</keyword>